<evidence type="ECO:0000313" key="10">
    <source>
        <dbReference type="Proteomes" id="UP000316609"/>
    </source>
</evidence>
<comment type="pathway">
    <text evidence="1 8">Cofactor biosynthesis; (R)-pantothenate biosynthesis; (R)-pantothenate from (R)-pantoate and beta-alanine: step 1/1.</text>
</comment>
<evidence type="ECO:0000256" key="4">
    <source>
        <dbReference type="ARBA" id="ARBA00022655"/>
    </source>
</evidence>
<dbReference type="EMBL" id="VBOY01000088">
    <property type="protein sequence ID" value="TMQ64343.1"/>
    <property type="molecule type" value="Genomic_DNA"/>
</dbReference>
<comment type="catalytic activity">
    <reaction evidence="7 8">
        <text>(R)-pantoate + beta-alanine + ATP = (R)-pantothenate + AMP + diphosphate + H(+)</text>
        <dbReference type="Rhea" id="RHEA:10912"/>
        <dbReference type="ChEBI" id="CHEBI:15378"/>
        <dbReference type="ChEBI" id="CHEBI:15980"/>
        <dbReference type="ChEBI" id="CHEBI:29032"/>
        <dbReference type="ChEBI" id="CHEBI:30616"/>
        <dbReference type="ChEBI" id="CHEBI:33019"/>
        <dbReference type="ChEBI" id="CHEBI:57966"/>
        <dbReference type="ChEBI" id="CHEBI:456215"/>
        <dbReference type="EC" id="6.3.2.1"/>
    </reaction>
</comment>
<dbReference type="PANTHER" id="PTHR21299:SF1">
    <property type="entry name" value="PANTOATE--BETA-ALANINE LIGASE"/>
    <property type="match status" value="1"/>
</dbReference>
<organism evidence="9 10">
    <name type="scientific">Eiseniibacteriota bacterium</name>
    <dbReference type="NCBI Taxonomy" id="2212470"/>
    <lineage>
        <taxon>Bacteria</taxon>
        <taxon>Candidatus Eiseniibacteriota</taxon>
    </lineage>
</organism>
<reference evidence="9 10" key="1">
    <citation type="journal article" date="2019" name="Nat. Microbiol.">
        <title>Mediterranean grassland soil C-N compound turnover is dependent on rainfall and depth, and is mediated by genomically divergent microorganisms.</title>
        <authorList>
            <person name="Diamond S."/>
            <person name="Andeer P.F."/>
            <person name="Li Z."/>
            <person name="Crits-Christoph A."/>
            <person name="Burstein D."/>
            <person name="Anantharaman K."/>
            <person name="Lane K.R."/>
            <person name="Thomas B.C."/>
            <person name="Pan C."/>
            <person name="Northen T.R."/>
            <person name="Banfield J.F."/>
        </authorList>
    </citation>
    <scope>NUCLEOTIDE SEQUENCE [LARGE SCALE GENOMIC DNA]</scope>
    <source>
        <strain evidence="9">WS_8</strain>
    </source>
</reference>
<evidence type="ECO:0000256" key="5">
    <source>
        <dbReference type="ARBA" id="ARBA00022741"/>
    </source>
</evidence>
<evidence type="ECO:0000256" key="8">
    <source>
        <dbReference type="HAMAP-Rule" id="MF_00158"/>
    </source>
</evidence>
<dbReference type="SUPFAM" id="SSF52374">
    <property type="entry name" value="Nucleotidylyl transferase"/>
    <property type="match status" value="1"/>
</dbReference>
<evidence type="ECO:0000256" key="2">
    <source>
        <dbReference type="ARBA" id="ARBA00009256"/>
    </source>
</evidence>
<comment type="miscellaneous">
    <text evidence="8">The reaction proceeds by a bi uni uni bi ping pong mechanism.</text>
</comment>
<keyword evidence="5 8" id="KW-0547">Nucleotide-binding</keyword>
<protein>
    <recommendedName>
        <fullName evidence="8">Pantothenate synthetase</fullName>
        <shortName evidence="8">PS</shortName>
        <ecNumber evidence="8">6.3.2.1</ecNumber>
    </recommendedName>
    <alternativeName>
        <fullName evidence="8">Pantoate--beta-alanine ligase</fullName>
    </alternativeName>
    <alternativeName>
        <fullName evidence="8">Pantoate-activating enzyme</fullName>
    </alternativeName>
</protein>
<feature type="binding site" evidence="8">
    <location>
        <position position="61"/>
    </location>
    <ligand>
        <name>(R)-pantoate</name>
        <dbReference type="ChEBI" id="CHEBI:15980"/>
    </ligand>
</feature>
<dbReference type="Proteomes" id="UP000316609">
    <property type="component" value="Unassembled WGS sequence"/>
</dbReference>
<feature type="binding site" evidence="8">
    <location>
        <begin position="30"/>
        <end position="37"/>
    </location>
    <ligand>
        <name>ATP</name>
        <dbReference type="ChEBI" id="CHEBI:30616"/>
    </ligand>
</feature>
<dbReference type="InterPro" id="IPR014729">
    <property type="entry name" value="Rossmann-like_a/b/a_fold"/>
</dbReference>
<feature type="binding site" evidence="8">
    <location>
        <position position="153"/>
    </location>
    <ligand>
        <name>(R)-pantoate</name>
        <dbReference type="ChEBI" id="CHEBI:15980"/>
    </ligand>
</feature>
<dbReference type="PANTHER" id="PTHR21299">
    <property type="entry name" value="CYTIDYLATE KINASE/PANTOATE-BETA-ALANINE LIGASE"/>
    <property type="match status" value="1"/>
</dbReference>
<comment type="subunit">
    <text evidence="8">Homodimer.</text>
</comment>
<feature type="active site" description="Proton donor" evidence="8">
    <location>
        <position position="37"/>
    </location>
</feature>
<dbReference type="HAMAP" id="MF_00158">
    <property type="entry name" value="PanC"/>
    <property type="match status" value="1"/>
</dbReference>
<dbReference type="GO" id="GO:0005829">
    <property type="term" value="C:cytosol"/>
    <property type="evidence" value="ECO:0007669"/>
    <property type="project" value="TreeGrafter"/>
</dbReference>
<dbReference type="Pfam" id="PF02569">
    <property type="entry name" value="Pantoate_ligase"/>
    <property type="match status" value="1"/>
</dbReference>
<dbReference type="AlphaFoldDB" id="A0A538TL36"/>
<dbReference type="NCBIfam" id="TIGR00018">
    <property type="entry name" value="panC"/>
    <property type="match status" value="1"/>
</dbReference>
<sequence>MVRVRAIAAVRRSVGRWRARGERIAFVPTMGAIHAGHLSLVRRARATAERVVASLFVNPLQFGPGEDFRSYPRPRRRDRERLAAAGVDLLWEPAVTDLYPPGHCTRVRVVGLSDVLEGASRPGHFEGVATVVTALLHVVSPDVLWLGQKDAQQARLIERMVVDLRLAVRVRRAPTVREADGLALSSRNAYLSADERRQAVALSRGLKAASRLLHAGERSAVRLRAAIRRTWRAYPKVREDYVAVVDASTLAPLARVRGRALVAVAARVGPARLIDNFEWGPR</sequence>
<accession>A0A538TL36</accession>
<evidence type="ECO:0000256" key="3">
    <source>
        <dbReference type="ARBA" id="ARBA00022598"/>
    </source>
</evidence>
<comment type="similarity">
    <text evidence="2 8">Belongs to the pantothenate synthetase family.</text>
</comment>
<feature type="binding site" evidence="8">
    <location>
        <begin position="147"/>
        <end position="150"/>
    </location>
    <ligand>
        <name>ATP</name>
        <dbReference type="ChEBI" id="CHEBI:30616"/>
    </ligand>
</feature>
<dbReference type="Gene3D" id="3.40.50.620">
    <property type="entry name" value="HUPs"/>
    <property type="match status" value="1"/>
</dbReference>
<proteinExistence type="inferred from homology"/>
<evidence type="ECO:0000313" key="9">
    <source>
        <dbReference type="EMBL" id="TMQ64343.1"/>
    </source>
</evidence>
<dbReference type="FunFam" id="3.30.1300.10:FF:000001">
    <property type="entry name" value="Pantothenate synthetase"/>
    <property type="match status" value="1"/>
</dbReference>
<gene>
    <name evidence="8" type="primary">panC</name>
    <name evidence="9" type="ORF">E6K78_09405</name>
</gene>
<name>A0A538TL36_UNCEI</name>
<evidence type="ECO:0000256" key="1">
    <source>
        <dbReference type="ARBA" id="ARBA00004990"/>
    </source>
</evidence>
<comment type="function">
    <text evidence="8">Catalyzes the condensation of pantoate with beta-alanine in an ATP-dependent reaction via a pantoyl-adenylate intermediate.</text>
</comment>
<dbReference type="CDD" id="cd00560">
    <property type="entry name" value="PanC"/>
    <property type="match status" value="1"/>
</dbReference>
<dbReference type="InterPro" id="IPR004821">
    <property type="entry name" value="Cyt_trans-like"/>
</dbReference>
<feature type="binding site" evidence="8">
    <location>
        <begin position="184"/>
        <end position="187"/>
    </location>
    <ligand>
        <name>ATP</name>
        <dbReference type="ChEBI" id="CHEBI:30616"/>
    </ligand>
</feature>
<feature type="binding site" evidence="8">
    <location>
        <position position="61"/>
    </location>
    <ligand>
        <name>beta-alanine</name>
        <dbReference type="ChEBI" id="CHEBI:57966"/>
    </ligand>
</feature>
<dbReference type="UniPathway" id="UPA00028">
    <property type="reaction ID" value="UER00005"/>
</dbReference>
<keyword evidence="3 8" id="KW-0436">Ligase</keyword>
<evidence type="ECO:0000256" key="6">
    <source>
        <dbReference type="ARBA" id="ARBA00022840"/>
    </source>
</evidence>
<evidence type="ECO:0000256" key="7">
    <source>
        <dbReference type="ARBA" id="ARBA00048258"/>
    </source>
</evidence>
<dbReference type="Gene3D" id="3.30.1300.10">
    <property type="entry name" value="Pantoate-beta-alanine ligase, C-terminal domain"/>
    <property type="match status" value="1"/>
</dbReference>
<dbReference type="GO" id="GO:0015940">
    <property type="term" value="P:pantothenate biosynthetic process"/>
    <property type="evidence" value="ECO:0007669"/>
    <property type="project" value="UniProtKB-UniRule"/>
</dbReference>
<keyword evidence="4 8" id="KW-0566">Pantothenate biosynthesis</keyword>
<dbReference type="EC" id="6.3.2.1" evidence="8"/>
<feature type="binding site" evidence="8">
    <location>
        <position position="176"/>
    </location>
    <ligand>
        <name>ATP</name>
        <dbReference type="ChEBI" id="CHEBI:30616"/>
    </ligand>
</feature>
<comment type="subcellular location">
    <subcellularLocation>
        <location evidence="8">Cytoplasm</location>
    </subcellularLocation>
</comment>
<keyword evidence="8" id="KW-0963">Cytoplasm</keyword>
<dbReference type="GO" id="GO:0005524">
    <property type="term" value="F:ATP binding"/>
    <property type="evidence" value="ECO:0007669"/>
    <property type="project" value="UniProtKB-KW"/>
</dbReference>
<dbReference type="GO" id="GO:0004592">
    <property type="term" value="F:pantoate-beta-alanine ligase activity"/>
    <property type="evidence" value="ECO:0007669"/>
    <property type="project" value="UniProtKB-UniRule"/>
</dbReference>
<dbReference type="InterPro" id="IPR003721">
    <property type="entry name" value="Pantoate_ligase"/>
</dbReference>
<dbReference type="NCBIfam" id="TIGR00125">
    <property type="entry name" value="cyt_tran_rel"/>
    <property type="match status" value="1"/>
</dbReference>
<keyword evidence="6 8" id="KW-0067">ATP-binding</keyword>
<dbReference type="InterPro" id="IPR042176">
    <property type="entry name" value="Pantoate_ligase_C"/>
</dbReference>
<comment type="caution">
    <text evidence="9">The sequence shown here is derived from an EMBL/GenBank/DDBJ whole genome shotgun (WGS) entry which is preliminary data.</text>
</comment>